<dbReference type="Proteomes" id="UP000800094">
    <property type="component" value="Unassembled WGS sequence"/>
</dbReference>
<evidence type="ECO:0000256" key="5">
    <source>
        <dbReference type="ARBA" id="ARBA00023126"/>
    </source>
</evidence>
<evidence type="ECO:0000256" key="1">
    <source>
        <dbReference type="ARBA" id="ARBA00004874"/>
    </source>
</evidence>
<dbReference type="InterPro" id="IPR006114">
    <property type="entry name" value="6PGDH_C"/>
</dbReference>
<name>A0A6A6ICX6_9PLEO</name>
<dbReference type="SMART" id="SM01350">
    <property type="entry name" value="6PGD"/>
    <property type="match status" value="1"/>
</dbReference>
<dbReference type="EMBL" id="ML987197">
    <property type="protein sequence ID" value="KAF2247752.1"/>
    <property type="molecule type" value="Genomic_DNA"/>
</dbReference>
<keyword evidence="3 6" id="KW-0560">Oxidoreductase</keyword>
<reference evidence="9" key="1">
    <citation type="journal article" date="2020" name="Stud. Mycol.">
        <title>101 Dothideomycetes genomes: a test case for predicting lifestyles and emergence of pathogens.</title>
        <authorList>
            <person name="Haridas S."/>
            <person name="Albert R."/>
            <person name="Binder M."/>
            <person name="Bloem J."/>
            <person name="Labutti K."/>
            <person name="Salamov A."/>
            <person name="Andreopoulos B."/>
            <person name="Baker S."/>
            <person name="Barry K."/>
            <person name="Bills G."/>
            <person name="Bluhm B."/>
            <person name="Cannon C."/>
            <person name="Castanera R."/>
            <person name="Culley D."/>
            <person name="Daum C."/>
            <person name="Ezra D."/>
            <person name="Gonzalez J."/>
            <person name="Henrissat B."/>
            <person name="Kuo A."/>
            <person name="Liang C."/>
            <person name="Lipzen A."/>
            <person name="Lutzoni F."/>
            <person name="Magnuson J."/>
            <person name="Mondo S."/>
            <person name="Nolan M."/>
            <person name="Ohm R."/>
            <person name="Pangilinan J."/>
            <person name="Park H.-J."/>
            <person name="Ramirez L."/>
            <person name="Alfaro M."/>
            <person name="Sun H."/>
            <person name="Tritt A."/>
            <person name="Yoshinaga Y."/>
            <person name="Zwiers L.-H."/>
            <person name="Turgeon B."/>
            <person name="Goodwin S."/>
            <person name="Spatafora J."/>
            <person name="Crous P."/>
            <person name="Grigoriev I."/>
        </authorList>
    </citation>
    <scope>NUCLEOTIDE SEQUENCE</scope>
    <source>
        <strain evidence="9">CBS 122368</strain>
    </source>
</reference>
<comment type="catalytic activity">
    <reaction evidence="6">
        <text>6-phospho-D-gluconate + NADP(+) = D-ribulose 5-phosphate + CO2 + NADPH</text>
        <dbReference type="Rhea" id="RHEA:10116"/>
        <dbReference type="ChEBI" id="CHEBI:16526"/>
        <dbReference type="ChEBI" id="CHEBI:57783"/>
        <dbReference type="ChEBI" id="CHEBI:58121"/>
        <dbReference type="ChEBI" id="CHEBI:58349"/>
        <dbReference type="ChEBI" id="CHEBI:58759"/>
        <dbReference type="EC" id="1.1.1.44"/>
    </reaction>
</comment>
<dbReference type="GO" id="GO:0050661">
    <property type="term" value="F:NADP binding"/>
    <property type="evidence" value="ECO:0007669"/>
    <property type="project" value="InterPro"/>
</dbReference>
<dbReference type="GO" id="GO:0019521">
    <property type="term" value="P:D-gluconate metabolic process"/>
    <property type="evidence" value="ECO:0007669"/>
    <property type="project" value="UniProtKB-KW"/>
</dbReference>
<dbReference type="RefSeq" id="XP_033682756.1">
    <property type="nucleotide sequence ID" value="XM_033825025.1"/>
</dbReference>
<keyword evidence="5 6" id="KW-0570">Pentose shunt</keyword>
<dbReference type="SUPFAM" id="SSF48179">
    <property type="entry name" value="6-phosphogluconate dehydrogenase C-terminal domain-like"/>
    <property type="match status" value="1"/>
</dbReference>
<dbReference type="Pfam" id="PF03446">
    <property type="entry name" value="NAD_binding_2"/>
    <property type="match status" value="1"/>
</dbReference>
<protein>
    <recommendedName>
        <fullName evidence="6">6-phosphogluconate dehydrogenase, decarboxylating</fullName>
        <ecNumber evidence="6">1.1.1.44</ecNumber>
    </recommendedName>
</protein>
<comment type="subunit">
    <text evidence="6">Homodimer.</text>
</comment>
<keyword evidence="4" id="KW-0311">Gluconate utilization</keyword>
<comment type="pathway">
    <text evidence="1 6">Carbohydrate degradation; pentose phosphate pathway; D-ribulose 5-phosphate from D-glucose 6-phosphate (oxidative stage): step 3/3.</text>
</comment>
<dbReference type="GO" id="GO:0004616">
    <property type="term" value="F:phosphogluconate dehydrogenase (decarboxylating) activity"/>
    <property type="evidence" value="ECO:0007669"/>
    <property type="project" value="UniProtKB-EC"/>
</dbReference>
<feature type="active site" description="Proton donor" evidence="7">
    <location>
        <position position="192"/>
    </location>
</feature>
<dbReference type="InterPro" id="IPR006113">
    <property type="entry name" value="6PGDH_Gnd/GntZ"/>
</dbReference>
<dbReference type="InterPro" id="IPR006115">
    <property type="entry name" value="6PGDH_NADP-bd"/>
</dbReference>
<dbReference type="InterPro" id="IPR013328">
    <property type="entry name" value="6PGD_dom2"/>
</dbReference>
<dbReference type="GeneID" id="54578355"/>
<dbReference type="InterPro" id="IPR008927">
    <property type="entry name" value="6-PGluconate_DH-like_C_sf"/>
</dbReference>
<dbReference type="FunFam" id="3.40.50.720:FF:000634">
    <property type="entry name" value="6-phosphogluconate dehydrogenase, decarboxylating"/>
    <property type="match status" value="1"/>
</dbReference>
<dbReference type="InterPro" id="IPR036291">
    <property type="entry name" value="NAD(P)-bd_dom_sf"/>
</dbReference>
<accession>A0A6A6ICX6</accession>
<dbReference type="PANTHER" id="PTHR11811">
    <property type="entry name" value="6-PHOSPHOGLUCONATE DEHYDROGENASE"/>
    <property type="match status" value="1"/>
</dbReference>
<evidence type="ECO:0000256" key="4">
    <source>
        <dbReference type="ARBA" id="ARBA00023064"/>
    </source>
</evidence>
<dbReference type="AlphaFoldDB" id="A0A6A6ICX6"/>
<dbReference type="UniPathway" id="UPA00115">
    <property type="reaction ID" value="UER00410"/>
</dbReference>
<dbReference type="PRINTS" id="PR00076">
    <property type="entry name" value="6PGDHDRGNASE"/>
</dbReference>
<feature type="active site" description="Proton acceptor" evidence="7">
    <location>
        <position position="185"/>
    </location>
</feature>
<dbReference type="Gene3D" id="1.10.1040.10">
    <property type="entry name" value="N-(1-d-carboxylethyl)-l-norvaline Dehydrogenase, domain 2"/>
    <property type="match status" value="1"/>
</dbReference>
<dbReference type="Pfam" id="PF00393">
    <property type="entry name" value="6PGD"/>
    <property type="match status" value="1"/>
</dbReference>
<dbReference type="Gene3D" id="3.40.50.720">
    <property type="entry name" value="NAD(P)-binding Rossmann-like Domain"/>
    <property type="match status" value="1"/>
</dbReference>
<evidence type="ECO:0000313" key="9">
    <source>
        <dbReference type="EMBL" id="KAF2247752.1"/>
    </source>
</evidence>
<proteinExistence type="inferred from homology"/>
<comment type="function">
    <text evidence="6">Catalyzes the oxidative decarboxylation of 6-phosphogluconate to ribulose 5-phosphate and CO(2), with concomitant reduction of NADP to NADPH.</text>
</comment>
<keyword evidence="6" id="KW-0521">NADP</keyword>
<dbReference type="PIRSF" id="PIRSF000109">
    <property type="entry name" value="6PGD"/>
    <property type="match status" value="1"/>
</dbReference>
<sequence length="516" mass="56195">MAQIAMVGCGSMGGGMALLFAEDGINVSLSDPAEEMIDAVIEKAEKAGYHGRMKKFKDYKALCNSLSQPRLLVFSLPHGNVGDKVLEGLMPHLSRNDIILDCGNEHFANTERRQNKCREPGIRYIGCGVSGGYQAARAGPSMCPGGDESALKEVLPLLQKVAAKDKDGKACVGIVGKGGSGHYVKMVHNGIEHGMMSAICEAWGIMRKMGMGYEEIGNVLADWNAKGELKGTFLVSIGADLSHKREPDSSSKPQHSQHPLVISEVLDKVVQDVTGEEGTGIWSNTEAIDLHVPAFTLNVAHAFRLASAFRGSREQTNKVFEGGFPPQSLKVEDKSAFVEDLRKATYAACLASFMQGLNIIAAADRKHEWNINYAEVWQIWRAGCIIQADYLSDEILGPVLKAPSASAESINLQHNARTAKDVRSCYASLRRVVGKAVETDQVAPALSASLEYFKIVSGTDLPTSFYEAELDYFGSHMFDMKGDRSKKVRKPMEGKHHFEWKPAVSQAQAYGSEPKL</sequence>
<organism evidence="9 10">
    <name type="scientific">Trematosphaeria pertusa</name>
    <dbReference type="NCBI Taxonomy" id="390896"/>
    <lineage>
        <taxon>Eukaryota</taxon>
        <taxon>Fungi</taxon>
        <taxon>Dikarya</taxon>
        <taxon>Ascomycota</taxon>
        <taxon>Pezizomycotina</taxon>
        <taxon>Dothideomycetes</taxon>
        <taxon>Pleosporomycetidae</taxon>
        <taxon>Pleosporales</taxon>
        <taxon>Massarineae</taxon>
        <taxon>Trematosphaeriaceae</taxon>
        <taxon>Trematosphaeria</taxon>
    </lineage>
</organism>
<comment type="similarity">
    <text evidence="2 6">Belongs to the 6-phosphogluconate dehydrogenase family.</text>
</comment>
<dbReference type="InterPro" id="IPR006183">
    <property type="entry name" value="Pgluconate_DH"/>
</dbReference>
<evidence type="ECO:0000256" key="2">
    <source>
        <dbReference type="ARBA" id="ARBA00008419"/>
    </source>
</evidence>
<evidence type="ECO:0000313" key="10">
    <source>
        <dbReference type="Proteomes" id="UP000800094"/>
    </source>
</evidence>
<dbReference type="OrthoDB" id="434986at2759"/>
<keyword evidence="10" id="KW-1185">Reference proteome</keyword>
<dbReference type="SUPFAM" id="SSF51735">
    <property type="entry name" value="NAD(P)-binding Rossmann-fold domains"/>
    <property type="match status" value="1"/>
</dbReference>
<evidence type="ECO:0000256" key="3">
    <source>
        <dbReference type="ARBA" id="ARBA00023002"/>
    </source>
</evidence>
<evidence type="ECO:0000259" key="8">
    <source>
        <dbReference type="SMART" id="SM01350"/>
    </source>
</evidence>
<gene>
    <name evidence="9" type="ORF">BU26DRAFT_460137</name>
</gene>
<feature type="domain" description="6-phosphogluconate dehydrogenase C-terminal" evidence="8">
    <location>
        <begin position="181"/>
        <end position="501"/>
    </location>
</feature>
<dbReference type="EC" id="1.1.1.44" evidence="6"/>
<evidence type="ECO:0000256" key="6">
    <source>
        <dbReference type="PIRNR" id="PIRNR000109"/>
    </source>
</evidence>
<dbReference type="GO" id="GO:0006098">
    <property type="term" value="P:pentose-phosphate shunt"/>
    <property type="evidence" value="ECO:0007669"/>
    <property type="project" value="UniProtKB-UniPathway"/>
</dbReference>
<evidence type="ECO:0000256" key="7">
    <source>
        <dbReference type="PIRSR" id="PIRSR000109-1"/>
    </source>
</evidence>